<dbReference type="Gene3D" id="1.10.1660.10">
    <property type="match status" value="1"/>
</dbReference>
<feature type="domain" description="Helix-turn-helix" evidence="1">
    <location>
        <begin position="44"/>
        <end position="92"/>
    </location>
</feature>
<dbReference type="AlphaFoldDB" id="A0AB33JJU1"/>
<dbReference type="Pfam" id="PF12728">
    <property type="entry name" value="HTH_17"/>
    <property type="match status" value="1"/>
</dbReference>
<dbReference type="SUPFAM" id="SSF46955">
    <property type="entry name" value="Putative DNA-binding domain"/>
    <property type="match status" value="1"/>
</dbReference>
<reference evidence="2" key="1">
    <citation type="submission" date="2024-07" db="EMBL/GenBank/DDBJ databases">
        <title>Complete genome sequence of Prevotella sp. YM-2024 GTC17262.</title>
        <authorList>
            <person name="Hayashi M."/>
            <person name="Muto Y."/>
            <person name="Tanaka K."/>
            <person name="Niwa H."/>
        </authorList>
    </citation>
    <scope>NUCLEOTIDE SEQUENCE</scope>
    <source>
        <strain evidence="2">GTC17262</strain>
    </source>
</reference>
<proteinExistence type="predicted"/>
<evidence type="ECO:0000313" key="2">
    <source>
        <dbReference type="EMBL" id="BFO80405.1"/>
    </source>
</evidence>
<protein>
    <submittedName>
        <fullName evidence="2">Helix-turn-helix domain-containing protein</fullName>
    </submittedName>
</protein>
<organism evidence="2">
    <name type="scientific">Prevotella sp. GTC17262</name>
    <dbReference type="NCBI Taxonomy" id="3236797"/>
    <lineage>
        <taxon>Bacteria</taxon>
        <taxon>Pseudomonadati</taxon>
        <taxon>Bacteroidota</taxon>
        <taxon>Bacteroidia</taxon>
        <taxon>Bacteroidales</taxon>
        <taxon>Prevotellaceae</taxon>
        <taxon>Prevotella</taxon>
    </lineage>
</organism>
<accession>A0AB33JJU1</accession>
<dbReference type="PANTHER" id="PTHR34585">
    <property type="match status" value="1"/>
</dbReference>
<dbReference type="InterPro" id="IPR009061">
    <property type="entry name" value="DNA-bd_dom_put_sf"/>
</dbReference>
<dbReference type="PANTHER" id="PTHR34585:SF22">
    <property type="entry name" value="HELIX-TURN-HELIX DOMAIN-CONTAINING PROTEIN"/>
    <property type="match status" value="1"/>
</dbReference>
<dbReference type="InterPro" id="IPR041657">
    <property type="entry name" value="HTH_17"/>
</dbReference>
<sequence>MKENIFTEHGEPIAGALDSMKRSSHKLSRFMKCYQPMLKGERYFTDRELSFLLHVSRRTLQEYRNEGLLSYVRIGGKVLYRESDIKELLDSHYQRAFPRK</sequence>
<name>A0AB33JJU1_9BACT</name>
<dbReference type="EMBL" id="AP035789">
    <property type="protein sequence ID" value="BFO80405.1"/>
    <property type="molecule type" value="Genomic_DNA"/>
</dbReference>
<gene>
    <name evidence="2" type="ORF">GTC17262_05960</name>
</gene>
<evidence type="ECO:0000259" key="1">
    <source>
        <dbReference type="Pfam" id="PF12728"/>
    </source>
</evidence>